<evidence type="ECO:0000313" key="2">
    <source>
        <dbReference type="Proteomes" id="UP000001317"/>
    </source>
</evidence>
<accession>B0TT60</accession>
<gene>
    <name evidence="1" type="ordered locus">Shal_2060</name>
</gene>
<reference evidence="1" key="1">
    <citation type="submission" date="2008-01" db="EMBL/GenBank/DDBJ databases">
        <title>Complete sequence of Shewanella halifaxensis HAW-EB4.</title>
        <authorList>
            <consortium name="US DOE Joint Genome Institute"/>
            <person name="Copeland A."/>
            <person name="Lucas S."/>
            <person name="Lapidus A."/>
            <person name="Glavina del Rio T."/>
            <person name="Dalin E."/>
            <person name="Tice H."/>
            <person name="Bruce D."/>
            <person name="Goodwin L."/>
            <person name="Pitluck S."/>
            <person name="Sims D."/>
            <person name="Brettin T."/>
            <person name="Detter J.C."/>
            <person name="Han C."/>
            <person name="Kuske C.R."/>
            <person name="Schmutz J."/>
            <person name="Larimer F."/>
            <person name="Land M."/>
            <person name="Hauser L."/>
            <person name="Kyrpides N."/>
            <person name="Kim E."/>
            <person name="Zhao J.-S."/>
            <person name="Richardson P."/>
        </authorList>
    </citation>
    <scope>NUCLEOTIDE SEQUENCE [LARGE SCALE GENOMIC DNA]</scope>
    <source>
        <strain evidence="1">HAW-EB4</strain>
    </source>
</reference>
<dbReference type="EMBL" id="CP000931">
    <property type="protein sequence ID" value="ABZ76621.1"/>
    <property type="molecule type" value="Genomic_DNA"/>
</dbReference>
<dbReference type="KEGG" id="shl:Shal_2060"/>
<sequence length="52" mass="6037">MQDDINFKLIAGNRYPLWVKSRYSAGLVCQDRGWEFCATWAKSKRSPDSRIA</sequence>
<proteinExistence type="predicted"/>
<evidence type="ECO:0000313" key="1">
    <source>
        <dbReference type="EMBL" id="ABZ76621.1"/>
    </source>
</evidence>
<dbReference type="eggNOG" id="ENOG5031JW3">
    <property type="taxonomic scope" value="Bacteria"/>
</dbReference>
<protein>
    <submittedName>
        <fullName evidence="1">Uncharacterized protein</fullName>
    </submittedName>
</protein>
<dbReference type="Proteomes" id="UP000001317">
    <property type="component" value="Chromosome"/>
</dbReference>
<organism evidence="1 2">
    <name type="scientific">Shewanella halifaxensis (strain HAW-EB4)</name>
    <dbReference type="NCBI Taxonomy" id="458817"/>
    <lineage>
        <taxon>Bacteria</taxon>
        <taxon>Pseudomonadati</taxon>
        <taxon>Pseudomonadota</taxon>
        <taxon>Gammaproteobacteria</taxon>
        <taxon>Alteromonadales</taxon>
        <taxon>Shewanellaceae</taxon>
        <taxon>Shewanella</taxon>
    </lineage>
</organism>
<dbReference type="HOGENOM" id="CLU_3084664_0_0_6"/>
<name>B0TT60_SHEHH</name>
<dbReference type="AlphaFoldDB" id="B0TT60"/>
<keyword evidence="2" id="KW-1185">Reference proteome</keyword>